<protein>
    <submittedName>
        <fullName evidence="2">PadR family transcriptional regulator</fullName>
    </submittedName>
</protein>
<evidence type="ECO:0000313" key="2">
    <source>
        <dbReference type="EMBL" id="RHW41475.1"/>
    </source>
</evidence>
<gene>
    <name evidence="2" type="ORF">D1B31_07030</name>
</gene>
<reference evidence="2 3" key="1">
    <citation type="journal article" date="2017" name="Int. J. Syst. Evol. Microbiol.">
        <title>Bacillus notoginsengisoli sp. nov., a novel bacterium isolated from the rhizosphere of Panax notoginseng.</title>
        <authorList>
            <person name="Zhang M.Y."/>
            <person name="Cheng J."/>
            <person name="Cai Y."/>
            <person name="Zhang T.Y."/>
            <person name="Wu Y.Y."/>
            <person name="Manikprabhu D."/>
            <person name="Li W.J."/>
            <person name="Zhang Y.X."/>
        </authorList>
    </citation>
    <scope>NUCLEOTIDE SEQUENCE [LARGE SCALE GENOMIC DNA]</scope>
    <source>
        <strain evidence="2 3">JCM 30743</strain>
    </source>
</reference>
<dbReference type="OrthoDB" id="2440228at2"/>
<dbReference type="Proteomes" id="UP000284416">
    <property type="component" value="Unassembled WGS sequence"/>
</dbReference>
<feature type="domain" description="Transcription regulator PadR N-terminal" evidence="1">
    <location>
        <begin position="48"/>
        <end position="115"/>
    </location>
</feature>
<proteinExistence type="predicted"/>
<dbReference type="NCBIfam" id="NF006931">
    <property type="entry name" value="PRK09416.1"/>
    <property type="match status" value="1"/>
</dbReference>
<dbReference type="EMBL" id="QWEG01000004">
    <property type="protein sequence ID" value="RHW41475.1"/>
    <property type="molecule type" value="Genomic_DNA"/>
</dbReference>
<dbReference type="PANTHER" id="PTHR43252">
    <property type="entry name" value="TRANSCRIPTIONAL REGULATOR YQJI"/>
    <property type="match status" value="1"/>
</dbReference>
<organism evidence="2 3">
    <name type="scientific">Neobacillus notoginsengisoli</name>
    <dbReference type="NCBI Taxonomy" id="1578198"/>
    <lineage>
        <taxon>Bacteria</taxon>
        <taxon>Bacillati</taxon>
        <taxon>Bacillota</taxon>
        <taxon>Bacilli</taxon>
        <taxon>Bacillales</taxon>
        <taxon>Bacillaceae</taxon>
        <taxon>Neobacillus</taxon>
    </lineage>
</organism>
<dbReference type="SUPFAM" id="SSF46785">
    <property type="entry name" value="Winged helix' DNA-binding domain"/>
    <property type="match status" value="1"/>
</dbReference>
<dbReference type="AlphaFoldDB" id="A0A417YVT7"/>
<dbReference type="InterPro" id="IPR036388">
    <property type="entry name" value="WH-like_DNA-bd_sf"/>
</dbReference>
<accession>A0A417YVT7</accession>
<evidence type="ECO:0000313" key="3">
    <source>
        <dbReference type="Proteomes" id="UP000284416"/>
    </source>
</evidence>
<dbReference type="InterPro" id="IPR005149">
    <property type="entry name" value="Tscrpt_reg_PadR_N"/>
</dbReference>
<evidence type="ECO:0000259" key="1">
    <source>
        <dbReference type="Pfam" id="PF03551"/>
    </source>
</evidence>
<dbReference type="PANTHER" id="PTHR43252:SF7">
    <property type="entry name" value="TRANSCRIPTIONAL REGULATOR YQJI"/>
    <property type="match status" value="1"/>
</dbReference>
<dbReference type="Gene3D" id="1.10.10.10">
    <property type="entry name" value="Winged helix-like DNA-binding domain superfamily/Winged helix DNA-binding domain"/>
    <property type="match status" value="1"/>
</dbReference>
<name>A0A417YVT7_9BACI</name>
<keyword evidence="3" id="KW-1185">Reference proteome</keyword>
<dbReference type="Pfam" id="PF03551">
    <property type="entry name" value="PadR"/>
    <property type="match status" value="1"/>
</dbReference>
<dbReference type="InterPro" id="IPR036390">
    <property type="entry name" value="WH_DNA-bd_sf"/>
</dbReference>
<sequence>MEDRLKKLRTSMKKNTFADLVFTEDLQKEIKKKVKTSFESDEDTTMAILQLLVQERTGFGLVKLLEARGMKRFVENEGSLYTILHQLEKNRLIFPNWESGVKYYRLADKGKKFLAKNERRAASNRLGLTELLGGNTSGT</sequence>
<dbReference type="RefSeq" id="WP_118920059.1">
    <property type="nucleotide sequence ID" value="NZ_QWEG01000004.1"/>
</dbReference>
<comment type="caution">
    <text evidence="2">The sequence shown here is derived from an EMBL/GenBank/DDBJ whole genome shotgun (WGS) entry which is preliminary data.</text>
</comment>